<feature type="signal peptide" evidence="1">
    <location>
        <begin position="1"/>
        <end position="26"/>
    </location>
</feature>
<accession>A0A7J7XZR9</accession>
<dbReference type="AlphaFoldDB" id="A0A7J7XZR9"/>
<evidence type="ECO:0000313" key="2">
    <source>
        <dbReference type="EMBL" id="KAF6355253.1"/>
    </source>
</evidence>
<gene>
    <name evidence="2" type="ORF">mMyoMyo1_011436</name>
</gene>
<keyword evidence="3" id="KW-1185">Reference proteome</keyword>
<reference evidence="2 3" key="1">
    <citation type="journal article" date="2020" name="Nature">
        <title>Six reference-quality genomes reveal evolution of bat adaptations.</title>
        <authorList>
            <person name="Jebb D."/>
            <person name="Huang Z."/>
            <person name="Pippel M."/>
            <person name="Hughes G.M."/>
            <person name="Lavrichenko K."/>
            <person name="Devanna P."/>
            <person name="Winkler S."/>
            <person name="Jermiin L.S."/>
            <person name="Skirmuntt E.C."/>
            <person name="Katzourakis A."/>
            <person name="Burkitt-Gray L."/>
            <person name="Ray D.A."/>
            <person name="Sullivan K.A.M."/>
            <person name="Roscito J.G."/>
            <person name="Kirilenko B.M."/>
            <person name="Davalos L.M."/>
            <person name="Corthals A.P."/>
            <person name="Power M.L."/>
            <person name="Jones G."/>
            <person name="Ransome R.D."/>
            <person name="Dechmann D.K.N."/>
            <person name="Locatelli A.G."/>
            <person name="Puechmaille S.J."/>
            <person name="Fedrigo O."/>
            <person name="Jarvis E.D."/>
            <person name="Hiller M."/>
            <person name="Vernes S.C."/>
            <person name="Myers E.W."/>
            <person name="Teeling E.C."/>
        </authorList>
    </citation>
    <scope>NUCLEOTIDE SEQUENCE [LARGE SCALE GENOMIC DNA]</scope>
    <source>
        <strain evidence="2">MMyoMyo1</strain>
        <tissue evidence="2">Flight muscle</tissue>
    </source>
</reference>
<comment type="caution">
    <text evidence="2">The sequence shown here is derived from an EMBL/GenBank/DDBJ whole genome shotgun (WGS) entry which is preliminary data.</text>
</comment>
<keyword evidence="1" id="KW-0732">Signal</keyword>
<dbReference type="Proteomes" id="UP000527355">
    <property type="component" value="Unassembled WGS sequence"/>
</dbReference>
<dbReference type="EMBL" id="JABWUV010000005">
    <property type="protein sequence ID" value="KAF6355253.1"/>
    <property type="molecule type" value="Genomic_DNA"/>
</dbReference>
<protein>
    <recommendedName>
        <fullName evidence="4">Secreted protein</fullName>
    </recommendedName>
</protein>
<name>A0A7J7XZR9_MYOMY</name>
<feature type="chain" id="PRO_5029465112" description="Secreted protein" evidence="1">
    <location>
        <begin position="27"/>
        <end position="123"/>
    </location>
</feature>
<evidence type="ECO:0008006" key="4">
    <source>
        <dbReference type="Google" id="ProtNLM"/>
    </source>
</evidence>
<sequence>MPPAPRGVGLFLEAALLMHQLSYFSGAGTSLGQLAHSTLYCNYLCKKRTSASHPSVLLSLIGHLEYCGEAEMFRKLSNYSSKDFIGKTAPRLKNTIFTTARRVRYRTGLKVLKGRARRREGLQ</sequence>
<organism evidence="2 3">
    <name type="scientific">Myotis myotis</name>
    <name type="common">Greater mouse-eared bat</name>
    <name type="synonym">Vespertilio myotis</name>
    <dbReference type="NCBI Taxonomy" id="51298"/>
    <lineage>
        <taxon>Eukaryota</taxon>
        <taxon>Metazoa</taxon>
        <taxon>Chordata</taxon>
        <taxon>Craniata</taxon>
        <taxon>Vertebrata</taxon>
        <taxon>Euteleostomi</taxon>
        <taxon>Mammalia</taxon>
        <taxon>Eutheria</taxon>
        <taxon>Laurasiatheria</taxon>
        <taxon>Chiroptera</taxon>
        <taxon>Yangochiroptera</taxon>
        <taxon>Vespertilionidae</taxon>
        <taxon>Myotis</taxon>
    </lineage>
</organism>
<evidence type="ECO:0000256" key="1">
    <source>
        <dbReference type="SAM" id="SignalP"/>
    </source>
</evidence>
<evidence type="ECO:0000313" key="3">
    <source>
        <dbReference type="Proteomes" id="UP000527355"/>
    </source>
</evidence>
<proteinExistence type="predicted"/>